<evidence type="ECO:0000313" key="3">
    <source>
        <dbReference type="EMBL" id="VFQ71968.1"/>
    </source>
</evidence>
<feature type="signal peptide" evidence="2">
    <location>
        <begin position="1"/>
        <end position="29"/>
    </location>
</feature>
<keyword evidence="1" id="KW-1133">Transmembrane helix</keyword>
<evidence type="ECO:0000313" key="4">
    <source>
        <dbReference type="Proteomes" id="UP000595140"/>
    </source>
</evidence>
<keyword evidence="1" id="KW-0812">Transmembrane</keyword>
<keyword evidence="1" id="KW-0472">Membrane</keyword>
<evidence type="ECO:0000256" key="2">
    <source>
        <dbReference type="SAM" id="SignalP"/>
    </source>
</evidence>
<dbReference type="AlphaFoldDB" id="A0A484L6Q1"/>
<keyword evidence="2" id="KW-0732">Signal</keyword>
<proteinExistence type="predicted"/>
<organism evidence="3 4">
    <name type="scientific">Cuscuta campestris</name>
    <dbReference type="NCBI Taxonomy" id="132261"/>
    <lineage>
        <taxon>Eukaryota</taxon>
        <taxon>Viridiplantae</taxon>
        <taxon>Streptophyta</taxon>
        <taxon>Embryophyta</taxon>
        <taxon>Tracheophyta</taxon>
        <taxon>Spermatophyta</taxon>
        <taxon>Magnoliopsida</taxon>
        <taxon>eudicotyledons</taxon>
        <taxon>Gunneridae</taxon>
        <taxon>Pentapetalae</taxon>
        <taxon>asterids</taxon>
        <taxon>lamiids</taxon>
        <taxon>Solanales</taxon>
        <taxon>Convolvulaceae</taxon>
        <taxon>Cuscuteae</taxon>
        <taxon>Cuscuta</taxon>
        <taxon>Cuscuta subgen. Grammica</taxon>
        <taxon>Cuscuta sect. Cleistogrammica</taxon>
    </lineage>
</organism>
<reference evidence="3 4" key="1">
    <citation type="submission" date="2018-04" db="EMBL/GenBank/DDBJ databases">
        <authorList>
            <person name="Vogel A."/>
        </authorList>
    </citation>
    <scope>NUCLEOTIDE SEQUENCE [LARGE SCALE GENOMIC DNA]</scope>
</reference>
<accession>A0A484L6Q1</accession>
<protein>
    <submittedName>
        <fullName evidence="3">Uncharacterized protein</fullName>
    </submittedName>
</protein>
<evidence type="ECO:0000256" key="1">
    <source>
        <dbReference type="SAM" id="Phobius"/>
    </source>
</evidence>
<keyword evidence="4" id="KW-1185">Reference proteome</keyword>
<dbReference type="Proteomes" id="UP000595140">
    <property type="component" value="Unassembled WGS sequence"/>
</dbReference>
<gene>
    <name evidence="3" type="ORF">CCAM_LOCUS13744</name>
</gene>
<feature type="chain" id="PRO_5019857029" evidence="2">
    <location>
        <begin position="30"/>
        <end position="68"/>
    </location>
</feature>
<name>A0A484L6Q1_9ASTE</name>
<feature type="transmembrane region" description="Helical" evidence="1">
    <location>
        <begin position="45"/>
        <end position="66"/>
    </location>
</feature>
<dbReference type="EMBL" id="OOIL02001093">
    <property type="protein sequence ID" value="VFQ71968.1"/>
    <property type="molecule type" value="Genomic_DNA"/>
</dbReference>
<sequence length="68" mass="6267">MAFPGSRATVLALTVAAAAVFSLIGASVAAEAPAPSPTSAAGSLSPSPAAASAAAALASLLFGSALRI</sequence>